<accession>R7VAT9</accession>
<gene>
    <name evidence="1" type="ORF">CAPTEDRAFT_186500</name>
</gene>
<evidence type="ECO:0000313" key="2">
    <source>
        <dbReference type="EnsemblMetazoa" id="CapteP186500"/>
    </source>
</evidence>
<dbReference type="Proteomes" id="UP000014760">
    <property type="component" value="Unassembled WGS sequence"/>
</dbReference>
<reference evidence="3" key="1">
    <citation type="submission" date="2012-12" db="EMBL/GenBank/DDBJ databases">
        <authorList>
            <person name="Hellsten U."/>
            <person name="Grimwood J."/>
            <person name="Chapman J.A."/>
            <person name="Shapiro H."/>
            <person name="Aerts A."/>
            <person name="Otillar R.P."/>
            <person name="Terry A.Y."/>
            <person name="Boore J.L."/>
            <person name="Simakov O."/>
            <person name="Marletaz F."/>
            <person name="Cho S.-J."/>
            <person name="Edsinger-Gonzales E."/>
            <person name="Havlak P."/>
            <person name="Kuo D.-H."/>
            <person name="Larsson T."/>
            <person name="Lv J."/>
            <person name="Arendt D."/>
            <person name="Savage R."/>
            <person name="Osoegawa K."/>
            <person name="de Jong P."/>
            <person name="Lindberg D.R."/>
            <person name="Seaver E.C."/>
            <person name="Weisblat D.A."/>
            <person name="Putnam N.H."/>
            <person name="Grigoriev I.V."/>
            <person name="Rokhsar D.S."/>
        </authorList>
    </citation>
    <scope>NUCLEOTIDE SEQUENCE</scope>
    <source>
        <strain evidence="3">I ESC-2004</strain>
    </source>
</reference>
<evidence type="ECO:0000313" key="1">
    <source>
        <dbReference type="EMBL" id="ELU12820.1"/>
    </source>
</evidence>
<dbReference type="EMBL" id="KB295624">
    <property type="protein sequence ID" value="ELU12820.1"/>
    <property type="molecule type" value="Genomic_DNA"/>
</dbReference>
<reference evidence="1 3" key="2">
    <citation type="journal article" date="2013" name="Nature">
        <title>Insights into bilaterian evolution from three spiralian genomes.</title>
        <authorList>
            <person name="Simakov O."/>
            <person name="Marletaz F."/>
            <person name="Cho S.J."/>
            <person name="Edsinger-Gonzales E."/>
            <person name="Havlak P."/>
            <person name="Hellsten U."/>
            <person name="Kuo D.H."/>
            <person name="Larsson T."/>
            <person name="Lv J."/>
            <person name="Arendt D."/>
            <person name="Savage R."/>
            <person name="Osoegawa K."/>
            <person name="de Jong P."/>
            <person name="Grimwood J."/>
            <person name="Chapman J.A."/>
            <person name="Shapiro H."/>
            <person name="Aerts A."/>
            <person name="Otillar R.P."/>
            <person name="Terry A.Y."/>
            <person name="Boore J.L."/>
            <person name="Grigoriev I.V."/>
            <person name="Lindberg D.R."/>
            <person name="Seaver E.C."/>
            <person name="Weisblat D.A."/>
            <person name="Putnam N.H."/>
            <person name="Rokhsar D.S."/>
        </authorList>
    </citation>
    <scope>NUCLEOTIDE SEQUENCE</scope>
    <source>
        <strain evidence="1 3">I ESC-2004</strain>
    </source>
</reference>
<dbReference type="EMBL" id="AMQN01005281">
    <property type="status" value="NOT_ANNOTATED_CDS"/>
    <property type="molecule type" value="Genomic_DNA"/>
</dbReference>
<dbReference type="HOGENOM" id="CLU_1241153_0_0_1"/>
<name>R7VAT9_CAPTE</name>
<protein>
    <submittedName>
        <fullName evidence="1 2">Uncharacterized protein</fullName>
    </submittedName>
</protein>
<keyword evidence="3" id="KW-1185">Reference proteome</keyword>
<evidence type="ECO:0000313" key="3">
    <source>
        <dbReference type="Proteomes" id="UP000014760"/>
    </source>
</evidence>
<dbReference type="AlphaFoldDB" id="R7VAT9"/>
<dbReference type="EnsemblMetazoa" id="CapteT186500">
    <property type="protein sequence ID" value="CapteP186500"/>
    <property type="gene ID" value="CapteG186500"/>
</dbReference>
<organism evidence="1">
    <name type="scientific">Capitella teleta</name>
    <name type="common">Polychaete worm</name>
    <dbReference type="NCBI Taxonomy" id="283909"/>
    <lineage>
        <taxon>Eukaryota</taxon>
        <taxon>Metazoa</taxon>
        <taxon>Spiralia</taxon>
        <taxon>Lophotrochozoa</taxon>
        <taxon>Annelida</taxon>
        <taxon>Polychaeta</taxon>
        <taxon>Sedentaria</taxon>
        <taxon>Scolecida</taxon>
        <taxon>Capitellidae</taxon>
        <taxon>Capitella</taxon>
    </lineage>
</organism>
<proteinExistence type="predicted"/>
<sequence>MFSKTTRIFLMVQTRDKHVLRKLLRWNVLLYGATDSVISGADAHIFLGSRRQHCPRVPKTSPNMLMEGMRSDLKSLSDRMDHMDAQRSDAITSVNLAAALGAASDQEELAALEAKALDPAFVRNMACLQSRFFCASDSVLVAFGGTSEKVVENEISLHLKYVPQKRGGGGRPPLHSCLNPVVFYLNCSYMVRPHWLPGQFLKMDSARSRSRILSTMILASDEA</sequence>
<reference evidence="2" key="3">
    <citation type="submission" date="2015-06" db="UniProtKB">
        <authorList>
            <consortium name="EnsemblMetazoa"/>
        </authorList>
    </citation>
    <scope>IDENTIFICATION</scope>
</reference>